<proteinExistence type="predicted"/>
<keyword evidence="2" id="KW-1185">Reference proteome</keyword>
<protein>
    <recommendedName>
        <fullName evidence="3">Anti-sigma factor</fullName>
    </recommendedName>
</protein>
<dbReference type="Proteomes" id="UP001601444">
    <property type="component" value="Unassembled WGS sequence"/>
</dbReference>
<sequence>MTETPLSSIASRQARVTRTAVEVPAEVGQLLTLRALADTVSMIAGLSLDETTDIRVSIDEVATCLSRQSLPETMLRCAFDTDREQVVVRITAVTVVEHPIDESGLSWQLLVATSDRIERRVRPAADGYEVEVTLTHHRRHRG</sequence>
<reference evidence="1 2" key="1">
    <citation type="submission" date="2024-10" db="EMBL/GenBank/DDBJ databases">
        <title>The Natural Products Discovery Center: Release of the First 8490 Sequenced Strains for Exploring Actinobacteria Biosynthetic Diversity.</title>
        <authorList>
            <person name="Kalkreuter E."/>
            <person name="Kautsar S.A."/>
            <person name="Yang D."/>
            <person name="Bader C.D."/>
            <person name="Teijaro C.N."/>
            <person name="Fluegel L."/>
            <person name="Davis C.M."/>
            <person name="Simpson J.R."/>
            <person name="Lauterbach L."/>
            <person name="Steele A.D."/>
            <person name="Gui C."/>
            <person name="Meng S."/>
            <person name="Li G."/>
            <person name="Viehrig K."/>
            <person name="Ye F."/>
            <person name="Su P."/>
            <person name="Kiefer A.F."/>
            <person name="Nichols A."/>
            <person name="Cepeda A.J."/>
            <person name="Yan W."/>
            <person name="Fan B."/>
            <person name="Jiang Y."/>
            <person name="Adhikari A."/>
            <person name="Zheng C.-J."/>
            <person name="Schuster L."/>
            <person name="Cowan T.M."/>
            <person name="Smanski M.J."/>
            <person name="Chevrette M.G."/>
            <person name="De Carvalho L.P.S."/>
            <person name="Shen B."/>
        </authorList>
    </citation>
    <scope>NUCLEOTIDE SEQUENCE [LARGE SCALE GENOMIC DNA]</scope>
    <source>
        <strain evidence="1 2">NPDC004045</strain>
    </source>
</reference>
<name>A0ABW6PVK7_9NOCA</name>
<evidence type="ECO:0000313" key="1">
    <source>
        <dbReference type="EMBL" id="MFF0546459.1"/>
    </source>
</evidence>
<evidence type="ECO:0000313" key="2">
    <source>
        <dbReference type="Proteomes" id="UP001601444"/>
    </source>
</evidence>
<organism evidence="1 2">
    <name type="scientific">Nocardia thailandica</name>
    <dbReference type="NCBI Taxonomy" id="257275"/>
    <lineage>
        <taxon>Bacteria</taxon>
        <taxon>Bacillati</taxon>
        <taxon>Actinomycetota</taxon>
        <taxon>Actinomycetes</taxon>
        <taxon>Mycobacteriales</taxon>
        <taxon>Nocardiaceae</taxon>
        <taxon>Nocardia</taxon>
    </lineage>
</organism>
<accession>A0ABW6PVK7</accession>
<evidence type="ECO:0008006" key="3">
    <source>
        <dbReference type="Google" id="ProtNLM"/>
    </source>
</evidence>
<comment type="caution">
    <text evidence="1">The sequence shown here is derived from an EMBL/GenBank/DDBJ whole genome shotgun (WGS) entry which is preliminary data.</text>
</comment>
<gene>
    <name evidence="1" type="ORF">ACFYTF_26850</name>
</gene>
<dbReference type="RefSeq" id="WP_157225099.1">
    <property type="nucleotide sequence ID" value="NZ_JBIAMX010000021.1"/>
</dbReference>
<dbReference type="EMBL" id="JBIAMX010000021">
    <property type="protein sequence ID" value="MFF0546459.1"/>
    <property type="molecule type" value="Genomic_DNA"/>
</dbReference>